<dbReference type="GeneID" id="94582995"/>
<evidence type="ECO:0000313" key="1">
    <source>
        <dbReference type="EMBL" id="AOW02807.1"/>
    </source>
</evidence>
<reference evidence="1 2" key="1">
    <citation type="journal article" date="2016" name="PLoS ONE">
        <title>Sequence Assembly of Yarrowia lipolytica Strain W29/CLIB89 Shows Transposable Element Diversity.</title>
        <authorList>
            <person name="Magnan C."/>
            <person name="Yu J."/>
            <person name="Chang I."/>
            <person name="Jahn E."/>
            <person name="Kanomata Y."/>
            <person name="Wu J."/>
            <person name="Zeller M."/>
            <person name="Oakes M."/>
            <person name="Baldi P."/>
            <person name="Sandmeyer S."/>
        </authorList>
    </citation>
    <scope>NUCLEOTIDE SEQUENCE [LARGE SCALE GENOMIC DNA]</scope>
    <source>
        <strain evidence="2">CLIB89(W29)</strain>
    </source>
</reference>
<protein>
    <submittedName>
        <fullName evidence="1">Uncharacterized protein</fullName>
    </submittedName>
</protein>
<dbReference type="Proteomes" id="UP000182444">
    <property type="component" value="Chromosome 1C"/>
</dbReference>
<dbReference type="VEuPathDB" id="FungiDB:YALI1_C18713g"/>
<proteinExistence type="predicted"/>
<gene>
    <name evidence="1" type="ORF">YALI1_C18713g</name>
</gene>
<organism evidence="1 2">
    <name type="scientific">Yarrowia lipolytica</name>
    <name type="common">Candida lipolytica</name>
    <dbReference type="NCBI Taxonomy" id="4952"/>
    <lineage>
        <taxon>Eukaryota</taxon>
        <taxon>Fungi</taxon>
        <taxon>Dikarya</taxon>
        <taxon>Ascomycota</taxon>
        <taxon>Saccharomycotina</taxon>
        <taxon>Dipodascomycetes</taxon>
        <taxon>Dipodascales</taxon>
        <taxon>Dipodascales incertae sedis</taxon>
        <taxon>Yarrowia</taxon>
    </lineage>
</organism>
<dbReference type="RefSeq" id="XP_068138463.1">
    <property type="nucleotide sequence ID" value="XM_068282362.1"/>
</dbReference>
<evidence type="ECO:0000313" key="2">
    <source>
        <dbReference type="Proteomes" id="UP000182444"/>
    </source>
</evidence>
<name>A0A1D8NAZ2_YARLL</name>
<dbReference type="AlphaFoldDB" id="A0A1D8NAZ2"/>
<accession>A0A1D8NAZ2</accession>
<sequence length="87" mass="10207">MDPIAKSIQVYSDYERQKRGWGAVWWRMRKQTNGGFSLDFQPLLTLSRFDLIPCCGHHLVLFHMYPKGTHGDLSIGWGFYCFHVMLL</sequence>
<dbReference type="EMBL" id="CP017555">
    <property type="protein sequence ID" value="AOW02807.1"/>
    <property type="molecule type" value="Genomic_DNA"/>
</dbReference>